<dbReference type="GO" id="GO:0006260">
    <property type="term" value="P:DNA replication"/>
    <property type="evidence" value="ECO:0007669"/>
    <property type="project" value="InterPro"/>
</dbReference>
<evidence type="ECO:0000256" key="3">
    <source>
        <dbReference type="RuleBase" id="RU000524"/>
    </source>
</evidence>
<reference evidence="5 6" key="1">
    <citation type="journal article" date="2015" name="Genome Announc.">
        <title>Virulence Factor Genes Detected in the Complete Genome Sequence of Corynebacterium uterequi DSM 45634, Isolated from the Uterus of a Maiden Mare.</title>
        <authorList>
            <person name="Ruckert C."/>
            <person name="Kriete M."/>
            <person name="Jaenicke S."/>
            <person name="Winkler A."/>
            <person name="Tauch A."/>
        </authorList>
    </citation>
    <scope>NUCLEOTIDE SEQUENCE [LARGE SCALE GENOMIC DNA]</scope>
    <source>
        <strain evidence="5 6">DSM 45634</strain>
    </source>
</reference>
<dbReference type="NCBIfam" id="TIGR00621">
    <property type="entry name" value="ssb"/>
    <property type="match status" value="1"/>
</dbReference>
<dbReference type="RefSeq" id="WP_052844092.1">
    <property type="nucleotide sequence ID" value="NZ_CP011546.1"/>
</dbReference>
<keyword evidence="6" id="KW-1185">Reference proteome</keyword>
<accession>A0A0G3HKR4</accession>
<sequence length="169" mass="18671">MANFPITIVGNLTKDPDVRDVPGGHTVGEIRIAASRSTRDESQPSGWREVDHLYVSGELWGQLALNAKASLSKGMCVIATGRLVTQEWEVDTEAPGDDKKRRSRTVLKVDRLGLDLSRHVASSRRTDSLSHQAEGVDLPDLPDPTHQRRVDPAPMNRDKQEEQSPTAPF</sequence>
<dbReference type="InterPro" id="IPR012340">
    <property type="entry name" value="NA-bd_OB-fold"/>
</dbReference>
<proteinExistence type="predicted"/>
<dbReference type="Pfam" id="PF00436">
    <property type="entry name" value="SSB"/>
    <property type="match status" value="1"/>
</dbReference>
<evidence type="ECO:0000256" key="1">
    <source>
        <dbReference type="ARBA" id="ARBA00023125"/>
    </source>
</evidence>
<dbReference type="InterPro" id="IPR000424">
    <property type="entry name" value="Primosome_PriB/ssb"/>
</dbReference>
<evidence type="ECO:0000256" key="4">
    <source>
        <dbReference type="SAM" id="MobiDB-lite"/>
    </source>
</evidence>
<dbReference type="PATRIC" id="fig|1072256.5.peg.1681"/>
<dbReference type="GO" id="GO:0003697">
    <property type="term" value="F:single-stranded DNA binding"/>
    <property type="evidence" value="ECO:0007669"/>
    <property type="project" value="InterPro"/>
</dbReference>
<dbReference type="Gene3D" id="2.40.50.140">
    <property type="entry name" value="Nucleic acid-binding proteins"/>
    <property type="match status" value="1"/>
</dbReference>
<keyword evidence="1 2" id="KW-0238">DNA-binding</keyword>
<dbReference type="AlphaFoldDB" id="A0A0G3HKR4"/>
<feature type="compositionally biased region" description="Basic and acidic residues" evidence="4">
    <location>
        <begin position="143"/>
        <end position="162"/>
    </location>
</feature>
<dbReference type="OrthoDB" id="4427276at2"/>
<protein>
    <recommendedName>
        <fullName evidence="3">Single-stranded DNA-binding protein</fullName>
    </recommendedName>
</protein>
<gene>
    <name evidence="5" type="ORF">CUTER_08520</name>
</gene>
<dbReference type="PROSITE" id="PS50935">
    <property type="entry name" value="SSB"/>
    <property type="match status" value="1"/>
</dbReference>
<name>A0A0G3HKR4_9CORY</name>
<evidence type="ECO:0000313" key="5">
    <source>
        <dbReference type="EMBL" id="AKK11687.1"/>
    </source>
</evidence>
<organism evidence="5 6">
    <name type="scientific">Corynebacterium uterequi</name>
    <dbReference type="NCBI Taxonomy" id="1072256"/>
    <lineage>
        <taxon>Bacteria</taxon>
        <taxon>Bacillati</taxon>
        <taxon>Actinomycetota</taxon>
        <taxon>Actinomycetes</taxon>
        <taxon>Mycobacteriales</taxon>
        <taxon>Corynebacteriaceae</taxon>
        <taxon>Corynebacterium</taxon>
    </lineage>
</organism>
<dbReference type="InterPro" id="IPR011344">
    <property type="entry name" value="ssDNA-bd"/>
</dbReference>
<reference evidence="6" key="2">
    <citation type="submission" date="2015-05" db="EMBL/GenBank/DDBJ databases">
        <title>Complete genome sequence of Corynebacterium uterequi DSM 45634, isolated from the uterus of a maiden mare.</title>
        <authorList>
            <person name="Ruckert C."/>
            <person name="Albersmeier A."/>
            <person name="Winkler A."/>
            <person name="Tauch A."/>
        </authorList>
    </citation>
    <scope>NUCLEOTIDE SEQUENCE [LARGE SCALE GENOMIC DNA]</scope>
    <source>
        <strain evidence="6">DSM 45634</strain>
    </source>
</reference>
<dbReference type="EMBL" id="CP011546">
    <property type="protein sequence ID" value="AKK11687.1"/>
    <property type="molecule type" value="Genomic_DNA"/>
</dbReference>
<evidence type="ECO:0000313" key="6">
    <source>
        <dbReference type="Proteomes" id="UP000035548"/>
    </source>
</evidence>
<dbReference type="Proteomes" id="UP000035548">
    <property type="component" value="Chromosome"/>
</dbReference>
<dbReference type="SUPFAM" id="SSF50249">
    <property type="entry name" value="Nucleic acid-binding proteins"/>
    <property type="match status" value="1"/>
</dbReference>
<evidence type="ECO:0000256" key="2">
    <source>
        <dbReference type="PROSITE-ProRule" id="PRU00252"/>
    </source>
</evidence>
<feature type="region of interest" description="Disordered" evidence="4">
    <location>
        <begin position="120"/>
        <end position="169"/>
    </location>
</feature>
<dbReference type="KEGG" id="cut:CUTER_08520"/>
<dbReference type="CDD" id="cd04496">
    <property type="entry name" value="SSB_OBF"/>
    <property type="match status" value="1"/>
</dbReference>
<dbReference type="STRING" id="1072256.CUTER_08520"/>